<protein>
    <submittedName>
        <fullName evidence="6">LysR family transcriptional regulator</fullName>
    </submittedName>
</protein>
<dbReference type="RefSeq" id="WP_035438294.1">
    <property type="nucleotide sequence ID" value="NZ_AZGI01000011.1"/>
</dbReference>
<dbReference type="PANTHER" id="PTHR30419:SF8">
    <property type="entry name" value="NITROGEN ASSIMILATION TRANSCRIPTIONAL ACTIVATOR-RELATED"/>
    <property type="match status" value="1"/>
</dbReference>
<dbReference type="Pfam" id="PF03466">
    <property type="entry name" value="LysR_substrate"/>
    <property type="match status" value="1"/>
</dbReference>
<dbReference type="SUPFAM" id="SSF53850">
    <property type="entry name" value="Periplasmic binding protein-like II"/>
    <property type="match status" value="1"/>
</dbReference>
<dbReference type="PROSITE" id="PS50931">
    <property type="entry name" value="HTH_LYSR"/>
    <property type="match status" value="1"/>
</dbReference>
<dbReference type="STRING" id="1423754.FC39_GL000203"/>
<dbReference type="SUPFAM" id="SSF46785">
    <property type="entry name" value="Winged helix' DNA-binding domain"/>
    <property type="match status" value="1"/>
</dbReference>
<dbReference type="InterPro" id="IPR005119">
    <property type="entry name" value="LysR_subst-bd"/>
</dbReference>
<dbReference type="CDD" id="cd05466">
    <property type="entry name" value="PBP2_LTTR_substrate"/>
    <property type="match status" value="1"/>
</dbReference>
<evidence type="ECO:0000313" key="7">
    <source>
        <dbReference type="Proteomes" id="UP000051223"/>
    </source>
</evidence>
<keyword evidence="4" id="KW-0804">Transcription</keyword>
<evidence type="ECO:0000259" key="5">
    <source>
        <dbReference type="PROSITE" id="PS50931"/>
    </source>
</evidence>
<keyword evidence="7" id="KW-1185">Reference proteome</keyword>
<feature type="domain" description="HTH lysR-type" evidence="5">
    <location>
        <begin position="1"/>
        <end position="58"/>
    </location>
</feature>
<dbReference type="PRINTS" id="PR00039">
    <property type="entry name" value="HTHLYSR"/>
</dbReference>
<dbReference type="Pfam" id="PF00126">
    <property type="entry name" value="HTH_1"/>
    <property type="match status" value="1"/>
</dbReference>
<dbReference type="AlphaFoldDB" id="A0A0R1YEQ5"/>
<reference evidence="6 7" key="1">
    <citation type="journal article" date="2015" name="Genome Announc.">
        <title>Expanding the biotechnology potential of lactobacilli through comparative genomics of 213 strains and associated genera.</title>
        <authorList>
            <person name="Sun Z."/>
            <person name="Harris H.M."/>
            <person name="McCann A."/>
            <person name="Guo C."/>
            <person name="Argimon S."/>
            <person name="Zhang W."/>
            <person name="Yang X."/>
            <person name="Jeffery I.B."/>
            <person name="Cooney J.C."/>
            <person name="Kagawa T.F."/>
            <person name="Liu W."/>
            <person name="Song Y."/>
            <person name="Salvetti E."/>
            <person name="Wrobel A."/>
            <person name="Rasinkangas P."/>
            <person name="Parkhill J."/>
            <person name="Rea M.C."/>
            <person name="O'Sullivan O."/>
            <person name="Ritari J."/>
            <person name="Douillard F.P."/>
            <person name="Paul Ross R."/>
            <person name="Yang R."/>
            <person name="Briner A.E."/>
            <person name="Felis G.E."/>
            <person name="de Vos W.M."/>
            <person name="Barrangou R."/>
            <person name="Klaenhammer T.R."/>
            <person name="Caufield P.W."/>
            <person name="Cui Y."/>
            <person name="Zhang H."/>
            <person name="O'Toole P.W."/>
        </authorList>
    </citation>
    <scope>NUCLEOTIDE SEQUENCE [LARGE SCALE GENOMIC DNA]</scope>
    <source>
        <strain evidence="6 7">DSM 5661</strain>
    </source>
</reference>
<comment type="similarity">
    <text evidence="1">Belongs to the LysR transcriptional regulatory family.</text>
</comment>
<dbReference type="Gene3D" id="1.10.10.10">
    <property type="entry name" value="Winged helix-like DNA-binding domain superfamily/Winged helix DNA-binding domain"/>
    <property type="match status" value="1"/>
</dbReference>
<dbReference type="GO" id="GO:0003700">
    <property type="term" value="F:DNA-binding transcription factor activity"/>
    <property type="evidence" value="ECO:0007669"/>
    <property type="project" value="InterPro"/>
</dbReference>
<proteinExistence type="inferred from homology"/>
<dbReference type="InterPro" id="IPR000847">
    <property type="entry name" value="LysR_HTH_N"/>
</dbReference>
<dbReference type="PANTHER" id="PTHR30419">
    <property type="entry name" value="HTH-TYPE TRANSCRIPTIONAL REGULATOR YBHD"/>
    <property type="match status" value="1"/>
</dbReference>
<gene>
    <name evidence="6" type="ORF">FC39_GL000203</name>
</gene>
<keyword evidence="3" id="KW-0238">DNA-binding</keyword>
<evidence type="ECO:0000256" key="1">
    <source>
        <dbReference type="ARBA" id="ARBA00009437"/>
    </source>
</evidence>
<dbReference type="GO" id="GO:0005829">
    <property type="term" value="C:cytosol"/>
    <property type="evidence" value="ECO:0007669"/>
    <property type="project" value="TreeGrafter"/>
</dbReference>
<accession>A0A0R1YEQ5</accession>
<sequence>MDVRVLRYFLAVCEEKNFTKAAQKLHIAQPSLSTQIKDLENELGVDLFIRNHRKLALTEEGYFLKDRAQEIVALTDNTTSSLESRKVVSGTLAIGAGQTLAMRHIMKIIDHILCAHPDVQIRIIDANADDVEARVNNGTLDFGVVMGERPLDDFNTLVLPEKNQFVAIFNKNLSLEKKKTVTPADLSNYPIISSNQTLVSDKFKNWWGNNDVKNPVNCNLSFNSSLLAEQGHMVQLTYAGLLDKGLDNNLVARPLEPEIFDPNIVIWKKNIKLSNLENLFLNELKKSLKGEHHEAGIN</sequence>
<dbReference type="PATRIC" id="fig|1423754.3.peg.214"/>
<evidence type="ECO:0000313" key="6">
    <source>
        <dbReference type="EMBL" id="KRM40719.1"/>
    </source>
</evidence>
<dbReference type="Proteomes" id="UP000051223">
    <property type="component" value="Unassembled WGS sequence"/>
</dbReference>
<organism evidence="6 7">
    <name type="scientific">Lactobacillus hamsteri DSM 5661 = JCM 6256</name>
    <dbReference type="NCBI Taxonomy" id="1423754"/>
    <lineage>
        <taxon>Bacteria</taxon>
        <taxon>Bacillati</taxon>
        <taxon>Bacillota</taxon>
        <taxon>Bacilli</taxon>
        <taxon>Lactobacillales</taxon>
        <taxon>Lactobacillaceae</taxon>
        <taxon>Lactobacillus</taxon>
    </lineage>
</organism>
<evidence type="ECO:0000256" key="3">
    <source>
        <dbReference type="ARBA" id="ARBA00023125"/>
    </source>
</evidence>
<dbReference type="GO" id="GO:0003677">
    <property type="term" value="F:DNA binding"/>
    <property type="evidence" value="ECO:0007669"/>
    <property type="project" value="UniProtKB-KW"/>
</dbReference>
<dbReference type="FunFam" id="1.10.10.10:FF:000001">
    <property type="entry name" value="LysR family transcriptional regulator"/>
    <property type="match status" value="1"/>
</dbReference>
<dbReference type="EMBL" id="AZGI01000011">
    <property type="protein sequence ID" value="KRM40719.1"/>
    <property type="molecule type" value="Genomic_DNA"/>
</dbReference>
<dbReference type="eggNOG" id="COG0583">
    <property type="taxonomic scope" value="Bacteria"/>
</dbReference>
<dbReference type="InterPro" id="IPR050950">
    <property type="entry name" value="HTH-type_LysR_regulators"/>
</dbReference>
<evidence type="ECO:0000256" key="2">
    <source>
        <dbReference type="ARBA" id="ARBA00023015"/>
    </source>
</evidence>
<dbReference type="InterPro" id="IPR036390">
    <property type="entry name" value="WH_DNA-bd_sf"/>
</dbReference>
<evidence type="ECO:0000256" key="4">
    <source>
        <dbReference type="ARBA" id="ARBA00023163"/>
    </source>
</evidence>
<dbReference type="Gene3D" id="3.40.190.290">
    <property type="match status" value="1"/>
</dbReference>
<comment type="caution">
    <text evidence="6">The sequence shown here is derived from an EMBL/GenBank/DDBJ whole genome shotgun (WGS) entry which is preliminary data.</text>
</comment>
<name>A0A0R1YEQ5_9LACO</name>
<dbReference type="InterPro" id="IPR036388">
    <property type="entry name" value="WH-like_DNA-bd_sf"/>
</dbReference>
<keyword evidence="2" id="KW-0805">Transcription regulation</keyword>